<dbReference type="SUPFAM" id="SSF89550">
    <property type="entry name" value="PHP domain-like"/>
    <property type="match status" value="1"/>
</dbReference>
<evidence type="ECO:0000256" key="3">
    <source>
        <dbReference type="ARBA" id="ARBA00022695"/>
    </source>
</evidence>
<evidence type="ECO:0000256" key="6">
    <source>
        <dbReference type="ARBA" id="ARBA00049244"/>
    </source>
</evidence>
<keyword evidence="3" id="KW-0548">Nucleotidyltransferase</keyword>
<evidence type="ECO:0000256" key="2">
    <source>
        <dbReference type="ARBA" id="ARBA00022679"/>
    </source>
</evidence>
<dbReference type="PANTHER" id="PTHR32294:SF0">
    <property type="entry name" value="DNA POLYMERASE III SUBUNIT ALPHA"/>
    <property type="match status" value="1"/>
</dbReference>
<dbReference type="GO" id="GO:0006260">
    <property type="term" value="P:DNA replication"/>
    <property type="evidence" value="ECO:0007669"/>
    <property type="project" value="UniProtKB-KW"/>
</dbReference>
<dbReference type="Pfam" id="PF07733">
    <property type="entry name" value="DNA_pol3_alpha"/>
    <property type="match status" value="1"/>
</dbReference>
<comment type="caution">
    <text evidence="8">The sequence shown here is derived from an EMBL/GenBank/DDBJ whole genome shotgun (WGS) entry which is preliminary data.</text>
</comment>
<name>A0AA91Z2V7_NIACI</name>
<reference evidence="8 9" key="1">
    <citation type="submission" date="2017-07" db="EMBL/GenBank/DDBJ databases">
        <title>Isolation and whole genome analysis of endospore-forming bacteria from heroin.</title>
        <authorList>
            <person name="Kalinowski J."/>
            <person name="Ahrens B."/>
            <person name="Al-Dilaimi A."/>
            <person name="Winkler A."/>
            <person name="Wibberg D."/>
            <person name="Schleenbecker U."/>
            <person name="Ruckert C."/>
            <person name="Wolfel R."/>
            <person name="Grass G."/>
        </authorList>
    </citation>
    <scope>NUCLEOTIDE SEQUENCE [LARGE SCALE GENOMIC DNA]</scope>
    <source>
        <strain evidence="8 9">7521-2</strain>
    </source>
</reference>
<dbReference type="InterPro" id="IPR016195">
    <property type="entry name" value="Pol/histidinol_Pase-like"/>
</dbReference>
<dbReference type="GO" id="GO:0008408">
    <property type="term" value="F:3'-5' exonuclease activity"/>
    <property type="evidence" value="ECO:0007669"/>
    <property type="project" value="InterPro"/>
</dbReference>
<evidence type="ECO:0000313" key="8">
    <source>
        <dbReference type="EMBL" id="PAD84935.1"/>
    </source>
</evidence>
<dbReference type="EC" id="2.7.7.7" evidence="1"/>
<dbReference type="InterPro" id="IPR040982">
    <property type="entry name" value="DNA_pol3_finger"/>
</dbReference>
<keyword evidence="5" id="KW-0239">DNA-directed DNA polymerase</keyword>
<sequence length="1043" mass="119595">MVYLCGGIACHNHTDKSNIRLLDSTNRTKDLIKTAAEVGYKGLAITDHECLSAHVEAIKLVREMKKPKKNQPAELPEDFKLILGNEIYLVDSLESVKDNYKSGETKFPHFLLLAKDKEGHEQLRKLSSQAWKNSFYTGTMERTPTTKDYLKEIVTQNPNHLIASSACLGSEINISLLEAKKAENNNNVELADNYRAKIHIFVNWCIDIFGKENFFIELQPALSEEQIYCNKKLIQIAEYYGLKMIVTTDSHYLRPEDRIIHKAFLNSKDGEREVDDFYEACFLQSEDEIYERMSYIESSIIKEAIQNTLLIGEVIEDYTIEHEPIIPKINLPDFEVRDIFKPGYEKYTYIDKIANSTNEQDRYLMKLLEDGFEEKLLNPNLTSEEFHSILGRLDVELGELWEIGQKLNQSMPSYYITTREIINIIWDNECGGNSLVGAARGSAAGFLITYLLDITQINPMKYNLPHWRHIHKSRPDFPDIDIDTEGAKRNRIIQALKNHFGEERVLQIATFGTEGSKSALQTACRGLGIDSDISLYLSGMIPFERGSNWSLSDCLYGNEEKERKPVKELIKEIEKYPNLKETALKIEGLVNKRSSHAGGIFIFNEHYVNSSALMKTPKGAYITQFNMGDAEAMGNIKYDLLTIEALDKIRVTLDLLLENNEIQWQGNLKSTYTKYIHPDVLDYENPEIWSMVGKGEVMDLFQFSTDIGQQSVIKVKPESLLEAAVTNSLMRLMAEGQEQPVDTYVKYKNDIELWYQEMQQAGLTNKEVAIIEKYLKDIYGVADTQEVVMQMVMDENISNFDIKESNYLRKSIAKKKADVLKEVQELFFKKGKEIGTSNNLLDYVWNVQIKRQLGYSFSILHTLAYTVIALQELNLIYRYNQLYWNTACLTVNSGGIESEEDELDNEEETDDKNKKKYSTNYGKVAAAIGNIRQRGVKVSLPDINKAQFGFFPDIENDSIIFGLKGMNGIGDDVVHNIVNNRPYTSFDDFLVRMYDTNLIKNGQMLQLIKGGCFEVFGERYSIMKQFLSHTFEPKKQLTMQNMN</sequence>
<dbReference type="Gene3D" id="1.10.10.1600">
    <property type="entry name" value="Bacterial DNA polymerase III alpha subunit, thumb domain"/>
    <property type="match status" value="1"/>
</dbReference>
<evidence type="ECO:0000256" key="4">
    <source>
        <dbReference type="ARBA" id="ARBA00022705"/>
    </source>
</evidence>
<evidence type="ECO:0000259" key="7">
    <source>
        <dbReference type="SMART" id="SM00481"/>
    </source>
</evidence>
<evidence type="ECO:0000256" key="1">
    <source>
        <dbReference type="ARBA" id="ARBA00012417"/>
    </source>
</evidence>
<comment type="catalytic activity">
    <reaction evidence="6">
        <text>DNA(n) + a 2'-deoxyribonucleoside 5'-triphosphate = DNA(n+1) + diphosphate</text>
        <dbReference type="Rhea" id="RHEA:22508"/>
        <dbReference type="Rhea" id="RHEA-COMP:17339"/>
        <dbReference type="Rhea" id="RHEA-COMP:17340"/>
        <dbReference type="ChEBI" id="CHEBI:33019"/>
        <dbReference type="ChEBI" id="CHEBI:61560"/>
        <dbReference type="ChEBI" id="CHEBI:173112"/>
        <dbReference type="EC" id="2.7.7.7"/>
    </reaction>
</comment>
<dbReference type="Pfam" id="PF14579">
    <property type="entry name" value="HHH_6"/>
    <property type="match status" value="1"/>
</dbReference>
<evidence type="ECO:0000256" key="5">
    <source>
        <dbReference type="ARBA" id="ARBA00022932"/>
    </source>
</evidence>
<keyword evidence="4" id="KW-0235">DNA replication</keyword>
<dbReference type="AlphaFoldDB" id="A0AA91Z2V7"/>
<feature type="non-terminal residue" evidence="8">
    <location>
        <position position="1043"/>
    </location>
</feature>
<protein>
    <recommendedName>
        <fullName evidence="1">DNA-directed DNA polymerase</fullName>
        <ecNumber evidence="1">2.7.7.7</ecNumber>
    </recommendedName>
</protein>
<dbReference type="GO" id="GO:0003887">
    <property type="term" value="F:DNA-directed DNA polymerase activity"/>
    <property type="evidence" value="ECO:0007669"/>
    <property type="project" value="UniProtKB-KW"/>
</dbReference>
<dbReference type="InterPro" id="IPR004805">
    <property type="entry name" value="DnaE2/DnaE/PolC"/>
</dbReference>
<dbReference type="Gene3D" id="1.10.150.870">
    <property type="match status" value="1"/>
</dbReference>
<dbReference type="Proteomes" id="UP000216961">
    <property type="component" value="Unassembled WGS sequence"/>
</dbReference>
<dbReference type="Pfam" id="PF17657">
    <property type="entry name" value="DNA_pol3_finger"/>
    <property type="match status" value="1"/>
</dbReference>
<dbReference type="InterPro" id="IPR029460">
    <property type="entry name" value="DNAPol_HHH"/>
</dbReference>
<dbReference type="Pfam" id="PF02811">
    <property type="entry name" value="PHP"/>
    <property type="match status" value="1"/>
</dbReference>
<evidence type="ECO:0000313" key="9">
    <source>
        <dbReference type="Proteomes" id="UP000216961"/>
    </source>
</evidence>
<dbReference type="EMBL" id="NPBQ01000015">
    <property type="protein sequence ID" value="PAD84935.1"/>
    <property type="molecule type" value="Genomic_DNA"/>
</dbReference>
<organism evidence="8 9">
    <name type="scientific">Niallia circulans</name>
    <name type="common">Bacillus circulans</name>
    <dbReference type="NCBI Taxonomy" id="1397"/>
    <lineage>
        <taxon>Bacteria</taxon>
        <taxon>Bacillati</taxon>
        <taxon>Bacillota</taxon>
        <taxon>Bacilli</taxon>
        <taxon>Bacillales</taxon>
        <taxon>Bacillaceae</taxon>
        <taxon>Niallia</taxon>
    </lineage>
</organism>
<dbReference type="InterPro" id="IPR004013">
    <property type="entry name" value="PHP_dom"/>
</dbReference>
<gene>
    <name evidence="8" type="ORF">CHH57_02155</name>
</gene>
<keyword evidence="2" id="KW-0808">Transferase</keyword>
<dbReference type="PANTHER" id="PTHR32294">
    <property type="entry name" value="DNA POLYMERASE III SUBUNIT ALPHA"/>
    <property type="match status" value="1"/>
</dbReference>
<feature type="domain" description="Polymerase/histidinol phosphatase N-terminal" evidence="7">
    <location>
        <begin position="8"/>
        <end position="91"/>
    </location>
</feature>
<dbReference type="SMART" id="SM00481">
    <property type="entry name" value="POLIIIAc"/>
    <property type="match status" value="1"/>
</dbReference>
<proteinExistence type="predicted"/>
<dbReference type="InterPro" id="IPR011708">
    <property type="entry name" value="DNA_pol3_alpha_NTPase_dom"/>
</dbReference>
<dbReference type="InterPro" id="IPR003141">
    <property type="entry name" value="Pol/His_phosphatase_N"/>
</dbReference>
<dbReference type="InterPro" id="IPR041931">
    <property type="entry name" value="DNA_pol3_alpha_thumb_dom"/>
</dbReference>
<dbReference type="Gene3D" id="3.20.20.140">
    <property type="entry name" value="Metal-dependent hydrolases"/>
    <property type="match status" value="1"/>
</dbReference>
<accession>A0AA91Z2V7</accession>